<protein>
    <recommendedName>
        <fullName evidence="1">ACT domain-containing protein</fullName>
    </recommendedName>
</protein>
<dbReference type="PROSITE" id="PS51671">
    <property type="entry name" value="ACT"/>
    <property type="match status" value="1"/>
</dbReference>
<dbReference type="InterPro" id="IPR002912">
    <property type="entry name" value="ACT_dom"/>
</dbReference>
<name>A0A919P6E5_9CELL</name>
<evidence type="ECO:0000259" key="1">
    <source>
        <dbReference type="PROSITE" id="PS51671"/>
    </source>
</evidence>
<dbReference type="Proteomes" id="UP000642125">
    <property type="component" value="Unassembled WGS sequence"/>
</dbReference>
<proteinExistence type="predicted"/>
<accession>A0A919P6E5</accession>
<sequence>MTGRPQDLEVELPDRPGALADLGEALGAAGVSLEGGGVTTVGDRAVAHFLVLGGEAAVAAVAGAGLGRAVARDVLTARLAQDVPGQLGALARRLGDADVSVRVQYSDHAGNLVLLVDDADRERARAVVARWRPGDA</sequence>
<dbReference type="InterPro" id="IPR045865">
    <property type="entry name" value="ACT-like_dom_sf"/>
</dbReference>
<keyword evidence="3" id="KW-1185">Reference proteome</keyword>
<dbReference type="RefSeq" id="WP_203666990.1">
    <property type="nucleotide sequence ID" value="NZ_BONO01000002.1"/>
</dbReference>
<gene>
    <name evidence="2" type="ORF">Cpa01nite_03220</name>
</gene>
<comment type="caution">
    <text evidence="2">The sequence shown here is derived from an EMBL/GenBank/DDBJ whole genome shotgun (WGS) entry which is preliminary data.</text>
</comment>
<evidence type="ECO:0000313" key="3">
    <source>
        <dbReference type="Proteomes" id="UP000642125"/>
    </source>
</evidence>
<dbReference type="Pfam" id="PF01842">
    <property type="entry name" value="ACT"/>
    <property type="match status" value="1"/>
</dbReference>
<organism evidence="2 3">
    <name type="scientific">Cellulomonas pakistanensis</name>
    <dbReference type="NCBI Taxonomy" id="992287"/>
    <lineage>
        <taxon>Bacteria</taxon>
        <taxon>Bacillati</taxon>
        <taxon>Actinomycetota</taxon>
        <taxon>Actinomycetes</taxon>
        <taxon>Micrococcales</taxon>
        <taxon>Cellulomonadaceae</taxon>
        <taxon>Cellulomonas</taxon>
    </lineage>
</organism>
<dbReference type="EMBL" id="BONO01000002">
    <property type="protein sequence ID" value="GIG34941.1"/>
    <property type="molecule type" value="Genomic_DNA"/>
</dbReference>
<dbReference type="Gene3D" id="3.30.2130.10">
    <property type="entry name" value="VC0802-like"/>
    <property type="match status" value="1"/>
</dbReference>
<dbReference type="AlphaFoldDB" id="A0A919P6E5"/>
<feature type="domain" description="ACT" evidence="1">
    <location>
        <begin position="7"/>
        <end position="82"/>
    </location>
</feature>
<evidence type="ECO:0000313" key="2">
    <source>
        <dbReference type="EMBL" id="GIG34941.1"/>
    </source>
</evidence>
<reference evidence="2" key="1">
    <citation type="submission" date="2021-01" db="EMBL/GenBank/DDBJ databases">
        <title>Whole genome shotgun sequence of Cellulomonas pakistanensis NBRC 110800.</title>
        <authorList>
            <person name="Komaki H."/>
            <person name="Tamura T."/>
        </authorList>
    </citation>
    <scope>NUCLEOTIDE SEQUENCE</scope>
    <source>
        <strain evidence="2">NBRC 110800</strain>
    </source>
</reference>
<dbReference type="SUPFAM" id="SSF55021">
    <property type="entry name" value="ACT-like"/>
    <property type="match status" value="1"/>
</dbReference>